<keyword evidence="3 6" id="KW-0812">Transmembrane</keyword>
<dbReference type="RefSeq" id="WP_173225342.1">
    <property type="nucleotide sequence ID" value="NZ_CP048104.1"/>
</dbReference>
<feature type="transmembrane region" description="Helical" evidence="6">
    <location>
        <begin position="158"/>
        <end position="175"/>
    </location>
</feature>
<feature type="transmembrane region" description="Helical" evidence="6">
    <location>
        <begin position="34"/>
        <end position="54"/>
    </location>
</feature>
<keyword evidence="9" id="KW-1185">Reference proteome</keyword>
<dbReference type="InterPro" id="IPR000620">
    <property type="entry name" value="EamA_dom"/>
</dbReference>
<feature type="transmembrane region" description="Helical" evidence="6">
    <location>
        <begin position="187"/>
        <end position="207"/>
    </location>
</feature>
<sequence length="315" mass="34293">MLRYKGFLMVLIAAVLWGLSGTVAQHLFHNAGFQHGWLVMVRLVISGVLLLSVISFSSAQESVWRVWKSSDRWQLVIFGLAGMLGVQYTYFAAIEAGNAATATLLQYLGPVLLTCYIALRLLRMPSGLELAAVSLSLLGTFFLVTGGNPGSLTISQKALFWGLLSAACLAFYTLYPTRLLKRWGAAVTVGWGMVIGGVGLGLIVPPWQVDGQQWNWESFLFVLFVILFGTLVPFYLYLASLSYIRPGETALLASAEPLTAAVAAVLWLDVPFGPFEWIGSICIMGTVVVLSRQKEQKEGNVTVTADSMEEAKSRG</sequence>
<evidence type="ECO:0000256" key="3">
    <source>
        <dbReference type="ARBA" id="ARBA00022692"/>
    </source>
</evidence>
<evidence type="ECO:0000256" key="6">
    <source>
        <dbReference type="SAM" id="Phobius"/>
    </source>
</evidence>
<dbReference type="InterPro" id="IPR037185">
    <property type="entry name" value="EmrE-like"/>
</dbReference>
<feature type="transmembrane region" description="Helical" evidence="6">
    <location>
        <begin position="75"/>
        <end position="93"/>
    </location>
</feature>
<feature type="domain" description="EamA" evidence="7">
    <location>
        <begin position="5"/>
        <end position="144"/>
    </location>
</feature>
<dbReference type="Pfam" id="PF00892">
    <property type="entry name" value="EamA"/>
    <property type="match status" value="2"/>
</dbReference>
<dbReference type="SUPFAM" id="SSF103481">
    <property type="entry name" value="Multidrug resistance efflux transporter EmrE"/>
    <property type="match status" value="2"/>
</dbReference>
<evidence type="ECO:0000313" key="9">
    <source>
        <dbReference type="Proteomes" id="UP000503088"/>
    </source>
</evidence>
<keyword evidence="4 6" id="KW-1133">Transmembrane helix</keyword>
<dbReference type="InterPro" id="IPR050638">
    <property type="entry name" value="AA-Vitamin_Transporters"/>
</dbReference>
<dbReference type="KEGG" id="kpul:GXN76_06995"/>
<reference evidence="8 9" key="1">
    <citation type="submission" date="2020-01" db="EMBL/GenBank/DDBJ databases">
        <authorList>
            <person name="Gulvik C.A."/>
            <person name="Batra D.G."/>
        </authorList>
    </citation>
    <scope>NUCLEOTIDE SEQUENCE [LARGE SCALE GENOMIC DNA]</scope>
    <source>
        <strain evidence="8 9">W9323</strain>
    </source>
</reference>
<feature type="transmembrane region" description="Helical" evidence="6">
    <location>
        <begin position="126"/>
        <end position="146"/>
    </location>
</feature>
<name>A0A7D3XS29_9BACL</name>
<dbReference type="PANTHER" id="PTHR32322">
    <property type="entry name" value="INNER MEMBRANE TRANSPORTER"/>
    <property type="match status" value="1"/>
</dbReference>
<organism evidence="8 9">
    <name type="scientific">Kroppenstedtia pulmonis</name>
    <dbReference type="NCBI Taxonomy" id="1380685"/>
    <lineage>
        <taxon>Bacteria</taxon>
        <taxon>Bacillati</taxon>
        <taxon>Bacillota</taxon>
        <taxon>Bacilli</taxon>
        <taxon>Bacillales</taxon>
        <taxon>Thermoactinomycetaceae</taxon>
        <taxon>Kroppenstedtia</taxon>
    </lineage>
</organism>
<evidence type="ECO:0000259" key="7">
    <source>
        <dbReference type="Pfam" id="PF00892"/>
    </source>
</evidence>
<accession>A0A7D3XS29</accession>
<feature type="transmembrane region" description="Helical" evidence="6">
    <location>
        <begin position="219"/>
        <end position="238"/>
    </location>
</feature>
<feature type="transmembrane region" description="Helical" evidence="6">
    <location>
        <begin position="99"/>
        <end position="119"/>
    </location>
</feature>
<comment type="subcellular location">
    <subcellularLocation>
        <location evidence="1">Endomembrane system</location>
        <topology evidence="1">Multi-pass membrane protein</topology>
    </subcellularLocation>
</comment>
<evidence type="ECO:0000256" key="2">
    <source>
        <dbReference type="ARBA" id="ARBA00007362"/>
    </source>
</evidence>
<keyword evidence="5 6" id="KW-0472">Membrane</keyword>
<comment type="similarity">
    <text evidence="2">Belongs to the EamA transporter family.</text>
</comment>
<evidence type="ECO:0000256" key="1">
    <source>
        <dbReference type="ARBA" id="ARBA00004127"/>
    </source>
</evidence>
<evidence type="ECO:0000256" key="4">
    <source>
        <dbReference type="ARBA" id="ARBA00022989"/>
    </source>
</evidence>
<proteinExistence type="inferred from homology"/>
<dbReference type="EMBL" id="CP048104">
    <property type="protein sequence ID" value="QKG85947.1"/>
    <property type="molecule type" value="Genomic_DNA"/>
</dbReference>
<dbReference type="AlphaFoldDB" id="A0A7D3XS29"/>
<protein>
    <submittedName>
        <fullName evidence="8">EamA family transporter</fullName>
    </submittedName>
</protein>
<evidence type="ECO:0000256" key="5">
    <source>
        <dbReference type="ARBA" id="ARBA00023136"/>
    </source>
</evidence>
<feature type="domain" description="EamA" evidence="7">
    <location>
        <begin position="157"/>
        <end position="291"/>
    </location>
</feature>
<dbReference type="GO" id="GO:0016020">
    <property type="term" value="C:membrane"/>
    <property type="evidence" value="ECO:0007669"/>
    <property type="project" value="UniProtKB-SubCell"/>
</dbReference>
<dbReference type="PANTHER" id="PTHR32322:SF2">
    <property type="entry name" value="EAMA DOMAIN-CONTAINING PROTEIN"/>
    <property type="match status" value="1"/>
</dbReference>
<gene>
    <name evidence="8" type="ORF">GXN76_06995</name>
</gene>
<dbReference type="Proteomes" id="UP000503088">
    <property type="component" value="Chromosome"/>
</dbReference>
<evidence type="ECO:0000313" key="8">
    <source>
        <dbReference type="EMBL" id="QKG85947.1"/>
    </source>
</evidence>